<feature type="transmembrane region" description="Helical" evidence="6">
    <location>
        <begin position="285"/>
        <end position="305"/>
    </location>
</feature>
<keyword evidence="3 6" id="KW-0812">Transmembrane</keyword>
<gene>
    <name evidence="8" type="ORF">PTE30175_04156</name>
</gene>
<dbReference type="Pfam" id="PF07690">
    <property type="entry name" value="MFS_1"/>
    <property type="match status" value="1"/>
</dbReference>
<dbReference type="FunFam" id="1.20.1250.20:FF:000018">
    <property type="entry name" value="MFS transporter permease"/>
    <property type="match status" value="1"/>
</dbReference>
<dbReference type="InterPro" id="IPR020846">
    <property type="entry name" value="MFS_dom"/>
</dbReference>
<dbReference type="InterPro" id="IPR036259">
    <property type="entry name" value="MFS_trans_sf"/>
</dbReference>
<reference evidence="8 9" key="1">
    <citation type="submission" date="2019-08" db="EMBL/GenBank/DDBJ databases">
        <authorList>
            <person name="Peeters C."/>
        </authorList>
    </citation>
    <scope>NUCLEOTIDE SEQUENCE [LARGE SCALE GENOMIC DNA]</scope>
    <source>
        <strain evidence="8 9">LMG 30175</strain>
    </source>
</reference>
<feature type="transmembrane region" description="Helical" evidence="6">
    <location>
        <begin position="186"/>
        <end position="208"/>
    </location>
</feature>
<evidence type="ECO:0000259" key="7">
    <source>
        <dbReference type="PROSITE" id="PS50850"/>
    </source>
</evidence>
<feature type="domain" description="Major facilitator superfamily (MFS) profile" evidence="7">
    <location>
        <begin position="27"/>
        <end position="432"/>
    </location>
</feature>
<evidence type="ECO:0000313" key="9">
    <source>
        <dbReference type="Proteomes" id="UP000414233"/>
    </source>
</evidence>
<dbReference type="AlphaFoldDB" id="A0A5E4Y2T3"/>
<keyword evidence="2" id="KW-0813">Transport</keyword>
<feature type="transmembrane region" description="Helical" evidence="6">
    <location>
        <begin position="61"/>
        <end position="81"/>
    </location>
</feature>
<feature type="transmembrane region" description="Helical" evidence="6">
    <location>
        <begin position="317"/>
        <end position="336"/>
    </location>
</feature>
<dbReference type="GO" id="GO:0005886">
    <property type="term" value="C:plasma membrane"/>
    <property type="evidence" value="ECO:0007669"/>
    <property type="project" value="TreeGrafter"/>
</dbReference>
<dbReference type="EMBL" id="CABPRZ010000021">
    <property type="protein sequence ID" value="VVE42999.1"/>
    <property type="molecule type" value="Genomic_DNA"/>
</dbReference>
<evidence type="ECO:0000256" key="4">
    <source>
        <dbReference type="ARBA" id="ARBA00022989"/>
    </source>
</evidence>
<evidence type="ECO:0000256" key="1">
    <source>
        <dbReference type="ARBA" id="ARBA00004141"/>
    </source>
</evidence>
<dbReference type="SUPFAM" id="SSF103473">
    <property type="entry name" value="MFS general substrate transporter"/>
    <property type="match status" value="1"/>
</dbReference>
<dbReference type="CDD" id="cd17319">
    <property type="entry name" value="MFS_ExuT_GudP_like"/>
    <property type="match status" value="1"/>
</dbReference>
<keyword evidence="9" id="KW-1185">Reference proteome</keyword>
<keyword evidence="5 6" id="KW-0472">Membrane</keyword>
<feature type="transmembrane region" description="Helical" evidence="6">
    <location>
        <begin position="93"/>
        <end position="112"/>
    </location>
</feature>
<dbReference type="InterPro" id="IPR011701">
    <property type="entry name" value="MFS"/>
</dbReference>
<evidence type="ECO:0000313" key="8">
    <source>
        <dbReference type="EMBL" id="VVE42999.1"/>
    </source>
</evidence>
<feature type="transmembrane region" description="Helical" evidence="6">
    <location>
        <begin position="374"/>
        <end position="396"/>
    </location>
</feature>
<evidence type="ECO:0000256" key="5">
    <source>
        <dbReference type="ARBA" id="ARBA00023136"/>
    </source>
</evidence>
<feature type="transmembrane region" description="Helical" evidence="6">
    <location>
        <begin position="23"/>
        <end position="41"/>
    </location>
</feature>
<dbReference type="PANTHER" id="PTHR43791">
    <property type="entry name" value="PERMEASE-RELATED"/>
    <property type="match status" value="1"/>
</dbReference>
<proteinExistence type="predicted"/>
<evidence type="ECO:0000256" key="2">
    <source>
        <dbReference type="ARBA" id="ARBA00022448"/>
    </source>
</evidence>
<dbReference type="Gene3D" id="1.20.1250.20">
    <property type="entry name" value="MFS general substrate transporter like domains"/>
    <property type="match status" value="2"/>
</dbReference>
<dbReference type="OrthoDB" id="5441967at2"/>
<dbReference type="RefSeq" id="WP_150698954.1">
    <property type="nucleotide sequence ID" value="NZ_CABPRZ010000021.1"/>
</dbReference>
<feature type="transmembrane region" description="Helical" evidence="6">
    <location>
        <begin position="252"/>
        <end position="273"/>
    </location>
</feature>
<dbReference type="GO" id="GO:0022857">
    <property type="term" value="F:transmembrane transporter activity"/>
    <property type="evidence" value="ECO:0007669"/>
    <property type="project" value="InterPro"/>
</dbReference>
<dbReference type="PROSITE" id="PS50850">
    <property type="entry name" value="MFS"/>
    <property type="match status" value="1"/>
</dbReference>
<accession>A0A5E4Y2T3</accession>
<dbReference type="PANTHER" id="PTHR43791:SF36">
    <property type="entry name" value="TRANSPORTER, PUTATIVE (AFU_ORTHOLOGUE AFUA_6G08340)-RELATED"/>
    <property type="match status" value="1"/>
</dbReference>
<protein>
    <submittedName>
        <fullName evidence="8">MFS transporter permease</fullName>
    </submittedName>
</protein>
<feature type="transmembrane region" description="Helical" evidence="6">
    <location>
        <begin position="153"/>
        <end position="174"/>
    </location>
</feature>
<feature type="transmembrane region" description="Helical" evidence="6">
    <location>
        <begin position="118"/>
        <end position="141"/>
    </location>
</feature>
<sequence>MIRTEALVTEDALTPEASAYRKATWRLIPFLAVCFLFAYFDRVNISFAKLQMQNSLGLSDAANGLGAGIYFIGYFLFEIPSNIILERVGARRWIARIMISWGLASAAMMMVTSETWFYVLRFVIGATEAGFLPGVILYFTWWFPAKRRARINALFLTSVPVSGVLGGPIAGFIMTRFDGVFNWAGWQWLFLLEGLPTVLLGFAVLVWLDDRPENAKWLTPEERAAVKSRLTQEAPVHATHDFRVALRQPATLLLSVIFLFILIGMYGITFWMPELIKNTGIADPMIIGLLTALPFAAGTLSMVIVGRHSDRTGERRLHLGLTVMVASIGYVLSGYFGDTTSLAIASLALAAVGVFGCLPVFWTMPPKFLSGPAAAGGIAMINSIGNLGGAISPYLVGKIRVMTGSTTLGLYAIAGVALIAALLILLALPREYSRDASHS</sequence>
<name>A0A5E4Y2T3_9BURK</name>
<feature type="transmembrane region" description="Helical" evidence="6">
    <location>
        <begin position="342"/>
        <end position="362"/>
    </location>
</feature>
<feature type="transmembrane region" description="Helical" evidence="6">
    <location>
        <begin position="408"/>
        <end position="428"/>
    </location>
</feature>
<dbReference type="Proteomes" id="UP000414233">
    <property type="component" value="Unassembled WGS sequence"/>
</dbReference>
<evidence type="ECO:0000256" key="3">
    <source>
        <dbReference type="ARBA" id="ARBA00022692"/>
    </source>
</evidence>
<evidence type="ECO:0000256" key="6">
    <source>
        <dbReference type="SAM" id="Phobius"/>
    </source>
</evidence>
<comment type="subcellular location">
    <subcellularLocation>
        <location evidence="1">Membrane</location>
        <topology evidence="1">Multi-pass membrane protein</topology>
    </subcellularLocation>
</comment>
<organism evidence="8 9">
    <name type="scientific">Pandoraea terrae</name>
    <dbReference type="NCBI Taxonomy" id="1537710"/>
    <lineage>
        <taxon>Bacteria</taxon>
        <taxon>Pseudomonadati</taxon>
        <taxon>Pseudomonadota</taxon>
        <taxon>Betaproteobacteria</taxon>
        <taxon>Burkholderiales</taxon>
        <taxon>Burkholderiaceae</taxon>
        <taxon>Pandoraea</taxon>
    </lineage>
</organism>
<keyword evidence="4 6" id="KW-1133">Transmembrane helix</keyword>